<evidence type="ECO:0000256" key="1">
    <source>
        <dbReference type="SAM" id="MobiDB-lite"/>
    </source>
</evidence>
<protein>
    <submittedName>
        <fullName evidence="2">Uncharacterized protein</fullName>
    </submittedName>
</protein>
<evidence type="ECO:0000313" key="2">
    <source>
        <dbReference type="EMBL" id="VVC38258.1"/>
    </source>
</evidence>
<gene>
    <name evidence="2" type="ORF">CINCED_3A011459</name>
</gene>
<organism evidence="2 3">
    <name type="scientific">Cinara cedri</name>
    <dbReference type="NCBI Taxonomy" id="506608"/>
    <lineage>
        <taxon>Eukaryota</taxon>
        <taxon>Metazoa</taxon>
        <taxon>Ecdysozoa</taxon>
        <taxon>Arthropoda</taxon>
        <taxon>Hexapoda</taxon>
        <taxon>Insecta</taxon>
        <taxon>Pterygota</taxon>
        <taxon>Neoptera</taxon>
        <taxon>Paraneoptera</taxon>
        <taxon>Hemiptera</taxon>
        <taxon>Sternorrhyncha</taxon>
        <taxon>Aphidomorpha</taxon>
        <taxon>Aphidoidea</taxon>
        <taxon>Aphididae</taxon>
        <taxon>Lachninae</taxon>
        <taxon>Cinara</taxon>
    </lineage>
</organism>
<dbReference type="OrthoDB" id="6610829at2759"/>
<dbReference type="AlphaFoldDB" id="A0A5E4N2Q1"/>
<dbReference type="EMBL" id="CABPRJ010001466">
    <property type="protein sequence ID" value="VVC38258.1"/>
    <property type="molecule type" value="Genomic_DNA"/>
</dbReference>
<sequence>MAYKKKSCYFNDFSIVDAENFEPPQLSSTPFKNIKKNSKKILKDNYSLNINVIDKENQNNKSNIEIEKLPYKHKISVIEENYKHNQVPELFYSDPEESLEIDGNINDTIINDSADKWTTLTDISVDKTCTNISDLLAEIDAKLEVRFEKPPRRSYPGKKRNNKSLFEDKEEKKEVEVQLTKKYKKPKQKKKIDPQEEAFITSINEHFIDVETFNLVVE</sequence>
<feature type="region of interest" description="Disordered" evidence="1">
    <location>
        <begin position="151"/>
        <end position="172"/>
    </location>
</feature>
<evidence type="ECO:0000313" key="3">
    <source>
        <dbReference type="Proteomes" id="UP000325440"/>
    </source>
</evidence>
<keyword evidence="3" id="KW-1185">Reference proteome</keyword>
<accession>A0A5E4N2Q1</accession>
<dbReference type="Proteomes" id="UP000325440">
    <property type="component" value="Unassembled WGS sequence"/>
</dbReference>
<reference evidence="2 3" key="1">
    <citation type="submission" date="2019-08" db="EMBL/GenBank/DDBJ databases">
        <authorList>
            <person name="Alioto T."/>
            <person name="Alioto T."/>
            <person name="Gomez Garrido J."/>
        </authorList>
    </citation>
    <scope>NUCLEOTIDE SEQUENCE [LARGE SCALE GENOMIC DNA]</scope>
</reference>
<proteinExistence type="predicted"/>
<name>A0A5E4N2Q1_9HEMI</name>